<dbReference type="CDD" id="cd20270">
    <property type="entry name" value="Complex1_LYR_SDHAF3_LYRM10"/>
    <property type="match status" value="1"/>
</dbReference>
<keyword evidence="7" id="KW-0175">Coiled coil</keyword>
<proteinExistence type="inferred from homology"/>
<evidence type="ECO:0000256" key="3">
    <source>
        <dbReference type="ARBA" id="ARBA00022946"/>
    </source>
</evidence>
<evidence type="ECO:0000256" key="1">
    <source>
        <dbReference type="ARBA" id="ARBA00004305"/>
    </source>
</evidence>
<dbReference type="Pfam" id="PF13233">
    <property type="entry name" value="Complex1_LYR_2"/>
    <property type="match status" value="1"/>
</dbReference>
<comment type="function">
    <text evidence="6">Plays an essential role in the assembly of succinate dehydrogenase (SDH), an enzyme complex (also referred to as respiratory complex II) that is a component of both the tricarboxylic acid (TCA) cycle and the mitochondrial electron transport chain, and which couples the oxidation of succinate to fumarate with the reduction of ubiquinone (coenzyme Q) to ubiquinol. Promotes maturation of the iron-sulfur protein subunit of the SDH catalytic dimer, protecting it from the deleterious effects of oxidants. May act together with SDHAF1.</text>
</comment>
<evidence type="ECO:0000256" key="7">
    <source>
        <dbReference type="SAM" id="Coils"/>
    </source>
</evidence>
<dbReference type="InterPro" id="IPR008381">
    <property type="entry name" value="SDHAF3/Sdh7"/>
</dbReference>
<evidence type="ECO:0000256" key="2">
    <source>
        <dbReference type="ARBA" id="ARBA00006020"/>
    </source>
</evidence>
<accession>A0ABR2YIS0</accession>
<evidence type="ECO:0000313" key="9">
    <source>
        <dbReference type="Proteomes" id="UP001491310"/>
    </source>
</evidence>
<protein>
    <recommendedName>
        <fullName evidence="6">Succinate dehydrogenase assembly factor 3</fullName>
        <shortName evidence="6">SDH assembly factor 3</shortName>
        <shortName evidence="6">SDHAF3</shortName>
    </recommendedName>
</protein>
<comment type="subcellular location">
    <subcellularLocation>
        <location evidence="1 6">Mitochondrion matrix</location>
    </subcellularLocation>
</comment>
<evidence type="ECO:0000256" key="6">
    <source>
        <dbReference type="RuleBase" id="RU368039"/>
    </source>
</evidence>
<dbReference type="PANTHER" id="PTHR13137:SF6">
    <property type="entry name" value="SUCCINATE DEHYDROGENASE ASSEMBLY FACTOR 3, MITOCHONDRIAL"/>
    <property type="match status" value="1"/>
</dbReference>
<organism evidence="8 9">
    <name type="scientific">Coccomyxa subellipsoidea</name>
    <dbReference type="NCBI Taxonomy" id="248742"/>
    <lineage>
        <taxon>Eukaryota</taxon>
        <taxon>Viridiplantae</taxon>
        <taxon>Chlorophyta</taxon>
        <taxon>core chlorophytes</taxon>
        <taxon>Trebouxiophyceae</taxon>
        <taxon>Trebouxiophyceae incertae sedis</taxon>
        <taxon>Coccomyxaceae</taxon>
        <taxon>Coccomyxa</taxon>
    </lineage>
</organism>
<keyword evidence="9" id="KW-1185">Reference proteome</keyword>
<comment type="similarity">
    <text evidence="2 6">Belongs to the complex I LYR family. SDHAF3 subfamily.</text>
</comment>
<dbReference type="EMBL" id="JALJOT010000010">
    <property type="protein sequence ID" value="KAK9906382.1"/>
    <property type="molecule type" value="Genomic_DNA"/>
</dbReference>
<evidence type="ECO:0000313" key="8">
    <source>
        <dbReference type="EMBL" id="KAK9906382.1"/>
    </source>
</evidence>
<comment type="caution">
    <text evidence="8">The sequence shown here is derived from an EMBL/GenBank/DDBJ whole genome shotgun (WGS) entry which is preliminary data.</text>
</comment>
<keyword evidence="4 6" id="KW-0496">Mitochondrion</keyword>
<keyword evidence="5 6" id="KW-0143">Chaperone</keyword>
<evidence type="ECO:0000256" key="4">
    <source>
        <dbReference type="ARBA" id="ARBA00023128"/>
    </source>
</evidence>
<name>A0ABR2YIS0_9CHLO</name>
<sequence>MSKKPPAGLLHLYRQILRAHASVLPPPLRVMGDAYAKEEFRRHRDAKTTPAQWSAFVQEWRRYLSMLHGTADLPVGSGDIPEDVLQSLNAEQKAQLARLQEEAARAREEILAGAPRET</sequence>
<reference evidence="8 9" key="1">
    <citation type="journal article" date="2024" name="Nat. Commun.">
        <title>Phylogenomics reveals the evolutionary origins of lichenization in chlorophyte algae.</title>
        <authorList>
            <person name="Puginier C."/>
            <person name="Libourel C."/>
            <person name="Otte J."/>
            <person name="Skaloud P."/>
            <person name="Haon M."/>
            <person name="Grisel S."/>
            <person name="Petersen M."/>
            <person name="Berrin J.G."/>
            <person name="Delaux P.M."/>
            <person name="Dal Grande F."/>
            <person name="Keller J."/>
        </authorList>
    </citation>
    <scope>NUCLEOTIDE SEQUENCE [LARGE SCALE GENOMIC DNA]</scope>
    <source>
        <strain evidence="8 9">SAG 216-7</strain>
    </source>
</reference>
<evidence type="ECO:0000256" key="5">
    <source>
        <dbReference type="ARBA" id="ARBA00023186"/>
    </source>
</evidence>
<feature type="coiled-coil region" evidence="7">
    <location>
        <begin position="82"/>
        <end position="109"/>
    </location>
</feature>
<keyword evidence="3" id="KW-0809">Transit peptide</keyword>
<gene>
    <name evidence="8" type="ORF">WJX75_000905</name>
</gene>
<comment type="subunit">
    <text evidence="6">Interacts with the iron-sulfur protein subunit within the SDH catalytic dimer.</text>
</comment>
<dbReference type="PANTHER" id="PTHR13137">
    <property type="entry name" value="DC11 ACN9 HOMOLOG"/>
    <property type="match status" value="1"/>
</dbReference>
<dbReference type="Proteomes" id="UP001491310">
    <property type="component" value="Unassembled WGS sequence"/>
</dbReference>